<gene>
    <name evidence="2" type="ORF">BCL65_10522</name>
</gene>
<dbReference type="Proteomes" id="UP000239895">
    <property type="component" value="Unassembled WGS sequence"/>
</dbReference>
<dbReference type="Gene3D" id="3.40.50.880">
    <property type="match status" value="1"/>
</dbReference>
<feature type="signal peptide" evidence="1">
    <location>
        <begin position="1"/>
        <end position="31"/>
    </location>
</feature>
<dbReference type="PANTHER" id="PTHR36175">
    <property type="entry name" value="CYANOPHYCINASE"/>
    <property type="match status" value="1"/>
</dbReference>
<dbReference type="RefSeq" id="WP_125206516.1">
    <property type="nucleotide sequence ID" value="NZ_PVTX01000005.1"/>
</dbReference>
<evidence type="ECO:0000313" key="2">
    <source>
        <dbReference type="EMBL" id="PRZ06884.1"/>
    </source>
</evidence>
<dbReference type="EMBL" id="PVTX01000005">
    <property type="protein sequence ID" value="PRZ06884.1"/>
    <property type="molecule type" value="Genomic_DNA"/>
</dbReference>
<evidence type="ECO:0000256" key="1">
    <source>
        <dbReference type="SAM" id="SignalP"/>
    </source>
</evidence>
<comment type="caution">
    <text evidence="2">The sequence shown here is derived from an EMBL/GenBank/DDBJ whole genome shotgun (WGS) entry which is preliminary data.</text>
</comment>
<proteinExistence type="predicted"/>
<evidence type="ECO:0000313" key="3">
    <source>
        <dbReference type="Proteomes" id="UP000239895"/>
    </source>
</evidence>
<dbReference type="CDD" id="cd03145">
    <property type="entry name" value="GAT1_cyanophycinase"/>
    <property type="match status" value="1"/>
</dbReference>
<reference evidence="2 3" key="1">
    <citation type="submission" date="2018-03" db="EMBL/GenBank/DDBJ databases">
        <title>Comparative analysis of microorganisms from saline springs in Andes Mountain Range, Colombia.</title>
        <authorList>
            <person name="Rubin E."/>
        </authorList>
    </citation>
    <scope>NUCLEOTIDE SEQUENCE [LARGE SCALE GENOMIC DNA]</scope>
    <source>
        <strain evidence="2 3">CG 23</strain>
    </source>
</reference>
<dbReference type="InterPro" id="IPR029062">
    <property type="entry name" value="Class_I_gatase-like"/>
</dbReference>
<organism evidence="2 3">
    <name type="scientific">Isoptericola halotolerans</name>
    <dbReference type="NCBI Taxonomy" id="300560"/>
    <lineage>
        <taxon>Bacteria</taxon>
        <taxon>Bacillati</taxon>
        <taxon>Actinomycetota</taxon>
        <taxon>Actinomycetes</taxon>
        <taxon>Micrococcales</taxon>
        <taxon>Promicromonosporaceae</taxon>
        <taxon>Isoptericola</taxon>
    </lineage>
</organism>
<dbReference type="PANTHER" id="PTHR36175:SF1">
    <property type="entry name" value="CYANOPHYCINASE"/>
    <property type="match status" value="1"/>
</dbReference>
<keyword evidence="3" id="KW-1185">Reference proteome</keyword>
<keyword evidence="1" id="KW-0732">Signal</keyword>
<dbReference type="SUPFAM" id="SSF52317">
    <property type="entry name" value="Class I glutamine amidotransferase-like"/>
    <property type="match status" value="1"/>
</dbReference>
<sequence>MTTSPRGARLAALLAGTAVAVPLLLAGPAGATQPEAGDGGQLVLVGGSLADDNAEVYGEIVERAGGADARIGIITAAAVPASQDPDAGTEDGNNSVDNGTYYADLLEGFGAGETTWIPLDLDHPEVAHDPAVVEQVGELTGFFFGGGDQYRYVTLMTQGPEQEDTPLLAAVRDRFEDGAVVAGTSAGMQIMAGANMVTGGESWEALANGSAPGYFDDPTELGYLPRGGFGFFASGLLDTHFGAWGRQGRAIRLASDTDEERVFGVDPNTALVVDHAGTDHEQLSVLGENGVNLLDLRDARPRISRGEWSIRGVRWSWLADGDRYDAARRDVTPSAAARELRPTVRGTDAQRTDVFSSLAGDGTEFVLSDLARALASSKDRRTTGTTFETDPRFQVGLVEGPGFRAYTTDGSQASSYESLRVSVRATR</sequence>
<feature type="chain" id="PRO_5046916125" evidence="1">
    <location>
        <begin position="32"/>
        <end position="427"/>
    </location>
</feature>
<name>A0ABX5EDV6_9MICO</name>
<protein>
    <submittedName>
        <fullName evidence="2">Cyanophycinase</fullName>
    </submittedName>
</protein>
<accession>A0ABX5EDV6</accession>